<dbReference type="SUPFAM" id="SSF53300">
    <property type="entry name" value="vWA-like"/>
    <property type="match status" value="1"/>
</dbReference>
<dbReference type="SUPFAM" id="SSF51120">
    <property type="entry name" value="beta-Roll"/>
    <property type="match status" value="1"/>
</dbReference>
<dbReference type="NCBIfam" id="TIGR03661">
    <property type="entry name" value="T1SS_VCA0849"/>
    <property type="match status" value="1"/>
</dbReference>
<reference evidence="3 4" key="1">
    <citation type="submission" date="2022-05" db="EMBL/GenBank/DDBJ databases">
        <authorList>
            <person name="Park J.-S."/>
        </authorList>
    </citation>
    <scope>NUCLEOTIDE SEQUENCE [LARGE SCALE GENOMIC DNA]</scope>
    <source>
        <strain evidence="3 4">2012CJ34-2</strain>
    </source>
</reference>
<dbReference type="PROSITE" id="PS50234">
    <property type="entry name" value="VWFA"/>
    <property type="match status" value="1"/>
</dbReference>
<proteinExistence type="predicted"/>
<name>A0ABT0PCG5_9GAMM</name>
<dbReference type="PRINTS" id="PR00313">
    <property type="entry name" value="CABNDNGRPT"/>
</dbReference>
<organism evidence="3 4">
    <name type="scientific">Parendozoicomonas callyspongiae</name>
    <dbReference type="NCBI Taxonomy" id="2942213"/>
    <lineage>
        <taxon>Bacteria</taxon>
        <taxon>Pseudomonadati</taxon>
        <taxon>Pseudomonadota</taxon>
        <taxon>Gammaproteobacteria</taxon>
        <taxon>Oceanospirillales</taxon>
        <taxon>Endozoicomonadaceae</taxon>
        <taxon>Parendozoicomonas</taxon>
    </lineage>
</organism>
<dbReference type="Proteomes" id="UP001203338">
    <property type="component" value="Unassembled WGS sequence"/>
</dbReference>
<dbReference type="PROSITE" id="PS00330">
    <property type="entry name" value="HEMOLYSIN_CALCIUM"/>
    <property type="match status" value="3"/>
</dbReference>
<dbReference type="EMBL" id="JAMFLX010000004">
    <property type="protein sequence ID" value="MCL6269072.1"/>
    <property type="molecule type" value="Genomic_DNA"/>
</dbReference>
<evidence type="ECO:0000313" key="4">
    <source>
        <dbReference type="Proteomes" id="UP001203338"/>
    </source>
</evidence>
<dbReference type="InterPro" id="IPR019960">
    <property type="entry name" value="T1SS_VCA0849"/>
</dbReference>
<dbReference type="Pfam" id="PF19116">
    <property type="entry name" value="DUF5801"/>
    <property type="match status" value="1"/>
</dbReference>
<dbReference type="SMART" id="SM00327">
    <property type="entry name" value="VWA"/>
    <property type="match status" value="1"/>
</dbReference>
<evidence type="ECO:0000313" key="3">
    <source>
        <dbReference type="EMBL" id="MCL6269072.1"/>
    </source>
</evidence>
<keyword evidence="4" id="KW-1185">Reference proteome</keyword>
<dbReference type="InterPro" id="IPR036465">
    <property type="entry name" value="vWFA_dom_sf"/>
</dbReference>
<dbReference type="Pfam" id="PF00353">
    <property type="entry name" value="HemolysinCabind"/>
    <property type="match status" value="2"/>
</dbReference>
<evidence type="ECO:0000259" key="2">
    <source>
        <dbReference type="PROSITE" id="PS50234"/>
    </source>
</evidence>
<dbReference type="Gene3D" id="2.150.10.10">
    <property type="entry name" value="Serralysin-like metalloprotease, C-terminal"/>
    <property type="match status" value="1"/>
</dbReference>
<dbReference type="Pfam" id="PF13519">
    <property type="entry name" value="VWA_2"/>
    <property type="match status" value="1"/>
</dbReference>
<dbReference type="RefSeq" id="WP_249697927.1">
    <property type="nucleotide sequence ID" value="NZ_JAMFLX010000004.1"/>
</dbReference>
<dbReference type="InterPro" id="IPR043824">
    <property type="entry name" value="DUF5801"/>
</dbReference>
<dbReference type="InterPro" id="IPR011049">
    <property type="entry name" value="Serralysin-like_metalloprot_C"/>
</dbReference>
<protein>
    <submittedName>
        <fullName evidence="3">VWA domain-containing protein</fullName>
    </submittedName>
</protein>
<dbReference type="InterPro" id="IPR018511">
    <property type="entry name" value="Hemolysin-typ_Ca-bd_CS"/>
</dbReference>
<keyword evidence="1" id="KW-0106">Calcium</keyword>
<gene>
    <name evidence="3" type="ORF">M3P05_03835</name>
</gene>
<dbReference type="Gene3D" id="3.40.50.410">
    <property type="entry name" value="von Willebrand factor, type A domain"/>
    <property type="match status" value="1"/>
</dbReference>
<dbReference type="InterPro" id="IPR001343">
    <property type="entry name" value="Hemolysn_Ca-bd"/>
</dbReference>
<accession>A0ABT0PCG5</accession>
<feature type="domain" description="VWFA" evidence="2">
    <location>
        <begin position="373"/>
        <end position="584"/>
    </location>
</feature>
<sequence length="854" mass="90391">TDDVPSCNPTIDEPAQPTDGFSITIDLTGSHSHAGIINDQGVTVNATDYDNNAARIHIDGDGAGVWSDDESTSYPNVVNGEDGRLQEINYSDAKNGSESLIFDLGKNVATSVDVKLSQFYSGEGEKGIALFYLNGVEVASRPFTAGQDTGNQAQQFDLSGIVFDRMVIKAVDHTVGSTTDNSDFHVKEVRFTGPDVIGQVSGNINAEYGADGSGSIALNSTQTETITLADGTAVNLVVDGNKITGIYDATPEDGNNSQDGLAFVLNLDEATGEYSFVQYQELNHDADGMQFGYTITDSDSDSSSCALTIATHQTLLVGSDVDDAGLPNAAGPQWVVGEKSNGESSGDIEGAVKAVIAGDAGDSSTIPVTHDYNFALMLDTSGSMDKSDLEDMVEAVSNLLTSIRNQNYKGGVVKVHIVDFDTNAVSLGTFTINGSNPNAAGGYKAALDTLATMDDVEGDNYYGGSTNYEAAMDKAIAWLPNPNSNVTNYSYFITDGAPNKALDKDGSLTPFIRSEQAMEHIRGKAQDDQRNEIEKLQQLSLVVAVGIGVSAGTNKAGYLNEIDSKSDAILLTDTSGLNQALQQIPPLINISPVGDDHIEGSSRSDIIYGDVLNTDLLADDKGINLPEGSGWSVFEHLEDNDPDWSRQDTIDYINTHKQEIAAETVASGGARREGGDDEINGGAGDDYIFGQEGNDVIDGGSGNDYIRGGSGDDQLIGGSGKDTFAWHVADLVDLGMLNNHQYTQRDEIKDFQLADGAGSGDRLDFSNLLEAPQTGFTLQDLENLLGISFTNGGADTTISYTHTVPVSNSSNVDTFTLNIVLEGVAQNEWNDPGSDGVDQTDVLTQLINSGQLIV</sequence>
<feature type="non-terminal residue" evidence="3">
    <location>
        <position position="1"/>
    </location>
</feature>
<dbReference type="InterPro" id="IPR002035">
    <property type="entry name" value="VWF_A"/>
</dbReference>
<evidence type="ECO:0000256" key="1">
    <source>
        <dbReference type="ARBA" id="ARBA00022837"/>
    </source>
</evidence>
<dbReference type="CDD" id="cd00198">
    <property type="entry name" value="vWFA"/>
    <property type="match status" value="1"/>
</dbReference>
<comment type="caution">
    <text evidence="3">The sequence shown here is derived from an EMBL/GenBank/DDBJ whole genome shotgun (WGS) entry which is preliminary data.</text>
</comment>